<evidence type="ECO:0000256" key="5">
    <source>
        <dbReference type="ARBA" id="ARBA00022989"/>
    </source>
</evidence>
<dbReference type="InterPro" id="IPR009565">
    <property type="entry name" value="FAM174-like"/>
</dbReference>
<sequence>MAESHNNAPVLSTNATTSSHLRNETSGGHSIKGLGIDRSMVNRALYVLIGFSTIGVFYFVIRAVRLNKAPKKKYGLLSSDDNMELAALDSDDDDTVYEAKSLRRSAEAGFHSNQCYN</sequence>
<keyword evidence="5 9" id="KW-1133">Transmembrane helix</keyword>
<evidence type="ECO:0000256" key="6">
    <source>
        <dbReference type="ARBA" id="ARBA00023136"/>
    </source>
</evidence>
<dbReference type="GeneTree" id="ENSGT00530000064649"/>
<dbReference type="PANTHER" id="PTHR28607">
    <property type="entry name" value="EXPRESSED PROTEIN"/>
    <property type="match status" value="1"/>
</dbReference>
<dbReference type="AlphaFoldDB" id="A0A8C4TK29"/>
<accession>A0A8C4TK29</accession>
<feature type="region of interest" description="Disordered" evidence="8">
    <location>
        <begin position="1"/>
        <end position="27"/>
    </location>
</feature>
<dbReference type="GO" id="GO:0016020">
    <property type="term" value="C:membrane"/>
    <property type="evidence" value="ECO:0007669"/>
    <property type="project" value="UniProtKB-SubCell"/>
</dbReference>
<comment type="subcellular location">
    <subcellularLocation>
        <location evidence="1">Membrane</location>
        <topology evidence="1">Single-pass type I membrane protein</topology>
    </subcellularLocation>
</comment>
<evidence type="ECO:0000256" key="9">
    <source>
        <dbReference type="SAM" id="Phobius"/>
    </source>
</evidence>
<evidence type="ECO:0000313" key="11">
    <source>
        <dbReference type="Proteomes" id="UP000694620"/>
    </source>
</evidence>
<evidence type="ECO:0000313" key="10">
    <source>
        <dbReference type="Ensembl" id="ENSECRP00000033616.1"/>
    </source>
</evidence>
<evidence type="ECO:0000256" key="4">
    <source>
        <dbReference type="ARBA" id="ARBA00022729"/>
    </source>
</evidence>
<evidence type="ECO:0000256" key="2">
    <source>
        <dbReference type="ARBA" id="ARBA00006986"/>
    </source>
</evidence>
<dbReference type="PANTHER" id="PTHR28607:SF2">
    <property type="entry name" value="PROTEIN FAM174C"/>
    <property type="match status" value="1"/>
</dbReference>
<feature type="transmembrane region" description="Helical" evidence="9">
    <location>
        <begin position="44"/>
        <end position="64"/>
    </location>
</feature>
<dbReference type="GO" id="GO:0005576">
    <property type="term" value="C:extracellular region"/>
    <property type="evidence" value="ECO:0007669"/>
    <property type="project" value="TreeGrafter"/>
</dbReference>
<name>A0A8C4TK29_ERPCA</name>
<keyword evidence="7" id="KW-0325">Glycoprotein</keyword>
<organism evidence="10 11">
    <name type="scientific">Erpetoichthys calabaricus</name>
    <name type="common">Rope fish</name>
    <name type="synonym">Calamoichthys calabaricus</name>
    <dbReference type="NCBI Taxonomy" id="27687"/>
    <lineage>
        <taxon>Eukaryota</taxon>
        <taxon>Metazoa</taxon>
        <taxon>Chordata</taxon>
        <taxon>Craniata</taxon>
        <taxon>Vertebrata</taxon>
        <taxon>Euteleostomi</taxon>
        <taxon>Actinopterygii</taxon>
        <taxon>Polypteriformes</taxon>
        <taxon>Polypteridae</taxon>
        <taxon>Erpetoichthys</taxon>
    </lineage>
</organism>
<comment type="similarity">
    <text evidence="2">Belongs to the FAM174 family.</text>
</comment>
<proteinExistence type="inferred from homology"/>
<dbReference type="Proteomes" id="UP000694620">
    <property type="component" value="Chromosome 12"/>
</dbReference>
<evidence type="ECO:0000256" key="1">
    <source>
        <dbReference type="ARBA" id="ARBA00004479"/>
    </source>
</evidence>
<keyword evidence="6 9" id="KW-0472">Membrane</keyword>
<dbReference type="Pfam" id="PF06679">
    <property type="entry name" value="DUF1180"/>
    <property type="match status" value="1"/>
</dbReference>
<evidence type="ECO:0000256" key="3">
    <source>
        <dbReference type="ARBA" id="ARBA00022692"/>
    </source>
</evidence>
<protein>
    <submittedName>
        <fullName evidence="10">Family with sequence similarity 174 member C</fullName>
    </submittedName>
</protein>
<evidence type="ECO:0000256" key="8">
    <source>
        <dbReference type="SAM" id="MobiDB-lite"/>
    </source>
</evidence>
<dbReference type="Ensembl" id="ENSECRT00000034346.1">
    <property type="protein sequence ID" value="ENSECRP00000033616.1"/>
    <property type="gene ID" value="ENSECRG00000022763.1"/>
</dbReference>
<reference evidence="10" key="3">
    <citation type="submission" date="2025-09" db="UniProtKB">
        <authorList>
            <consortium name="Ensembl"/>
        </authorList>
    </citation>
    <scope>IDENTIFICATION</scope>
</reference>
<keyword evidence="3 9" id="KW-0812">Transmembrane</keyword>
<reference evidence="10" key="1">
    <citation type="submission" date="2021-06" db="EMBL/GenBank/DDBJ databases">
        <authorList>
            <consortium name="Wellcome Sanger Institute Data Sharing"/>
        </authorList>
    </citation>
    <scope>NUCLEOTIDE SEQUENCE [LARGE SCALE GENOMIC DNA]</scope>
</reference>
<keyword evidence="11" id="KW-1185">Reference proteome</keyword>
<evidence type="ECO:0000256" key="7">
    <source>
        <dbReference type="ARBA" id="ARBA00023180"/>
    </source>
</evidence>
<reference evidence="10" key="2">
    <citation type="submission" date="2025-08" db="UniProtKB">
        <authorList>
            <consortium name="Ensembl"/>
        </authorList>
    </citation>
    <scope>IDENTIFICATION</scope>
</reference>
<keyword evidence="4" id="KW-0732">Signal</keyword>